<evidence type="ECO:0000256" key="5">
    <source>
        <dbReference type="ARBA" id="ARBA00023136"/>
    </source>
</evidence>
<evidence type="ECO:0000256" key="1">
    <source>
        <dbReference type="ARBA" id="ARBA00004640"/>
    </source>
</evidence>
<dbReference type="SUPFAM" id="SSF49447">
    <property type="entry name" value="Second domain of Mu2 adaptin subunit (ap50) of ap2 adaptor"/>
    <property type="match status" value="1"/>
</dbReference>
<dbReference type="GO" id="GO:0006886">
    <property type="term" value="P:intracellular protein transport"/>
    <property type="evidence" value="ECO:0007669"/>
    <property type="project" value="UniProtKB-UniRule"/>
</dbReference>
<dbReference type="PROSITE" id="PS00990">
    <property type="entry name" value="CLAT_ADAPTOR_M_1"/>
    <property type="match status" value="1"/>
</dbReference>
<dbReference type="GO" id="GO:0030131">
    <property type="term" value="C:clathrin adaptor complex"/>
    <property type="evidence" value="ECO:0007669"/>
    <property type="project" value="UniProtKB-UniRule"/>
</dbReference>
<protein>
    <recommendedName>
        <fullName evidence="9">MHD domain-containing protein</fullName>
    </recommendedName>
</protein>
<dbReference type="Gene3D" id="2.60.40.1170">
    <property type="entry name" value="Mu homology domain, subdomain B"/>
    <property type="match status" value="2"/>
</dbReference>
<evidence type="ECO:0000256" key="7">
    <source>
        <dbReference type="PIRNR" id="PIRNR005992"/>
    </source>
</evidence>
<dbReference type="EMBL" id="JAIFTL010000031">
    <property type="protein sequence ID" value="KAG9325849.1"/>
    <property type="molecule type" value="Genomic_DNA"/>
</dbReference>
<feature type="domain" description="MHD" evidence="9">
    <location>
        <begin position="238"/>
        <end position="525"/>
    </location>
</feature>
<dbReference type="InterPro" id="IPR022775">
    <property type="entry name" value="AP_mu_sigma_su"/>
</dbReference>
<comment type="caution">
    <text evidence="10">The sequence shown here is derived from an EMBL/GenBank/DDBJ whole genome shotgun (WGS) entry which is preliminary data.</text>
</comment>
<keyword evidence="6" id="KW-0968">Cytoplasmic vesicle</keyword>
<dbReference type="Gene3D" id="3.30.450.60">
    <property type="match status" value="1"/>
</dbReference>
<dbReference type="GO" id="GO:0016192">
    <property type="term" value="P:vesicle-mediated transport"/>
    <property type="evidence" value="ECO:0007669"/>
    <property type="project" value="InterPro"/>
</dbReference>
<comment type="subcellular location">
    <subcellularLocation>
        <location evidence="1">Cytoplasmic vesicle</location>
        <location evidence="1">Clathrin-coated vesicle membrane</location>
    </subcellularLocation>
</comment>
<evidence type="ECO:0000313" key="11">
    <source>
        <dbReference type="Proteomes" id="UP000717515"/>
    </source>
</evidence>
<dbReference type="InterPro" id="IPR028565">
    <property type="entry name" value="MHD"/>
</dbReference>
<dbReference type="SUPFAM" id="SSF64356">
    <property type="entry name" value="SNARE-like"/>
    <property type="match status" value="1"/>
</dbReference>
<evidence type="ECO:0000256" key="3">
    <source>
        <dbReference type="ARBA" id="ARBA00022448"/>
    </source>
</evidence>
<dbReference type="PANTHER" id="PTHR10529">
    <property type="entry name" value="AP COMPLEX SUBUNIT MU"/>
    <property type="match status" value="1"/>
</dbReference>
<dbReference type="AlphaFoldDB" id="A0A9P8A8G6"/>
<feature type="region of interest" description="Disordered" evidence="8">
    <location>
        <begin position="42"/>
        <end position="63"/>
    </location>
</feature>
<dbReference type="PRINTS" id="PR00314">
    <property type="entry name" value="CLATHRINADPT"/>
</dbReference>
<dbReference type="InterPro" id="IPR001392">
    <property type="entry name" value="Clathrin_mu"/>
</dbReference>
<dbReference type="Pfam" id="PF00928">
    <property type="entry name" value="Adap_comp_sub"/>
    <property type="match status" value="1"/>
</dbReference>
<keyword evidence="5" id="KW-0472">Membrane</keyword>
<dbReference type="CDD" id="cd09250">
    <property type="entry name" value="AP-1_Mu1_Cterm"/>
    <property type="match status" value="1"/>
</dbReference>
<dbReference type="PROSITE" id="PS51072">
    <property type="entry name" value="MHD"/>
    <property type="match status" value="1"/>
</dbReference>
<dbReference type="Proteomes" id="UP000717515">
    <property type="component" value="Unassembled WGS sequence"/>
</dbReference>
<evidence type="ECO:0000256" key="8">
    <source>
        <dbReference type="SAM" id="MobiDB-lite"/>
    </source>
</evidence>
<keyword evidence="3 7" id="KW-0813">Transport</keyword>
<dbReference type="InterPro" id="IPR011012">
    <property type="entry name" value="Longin-like_dom_sf"/>
</dbReference>
<evidence type="ECO:0000259" key="9">
    <source>
        <dbReference type="PROSITE" id="PS51072"/>
    </source>
</evidence>
<gene>
    <name evidence="10" type="ORF">KVV02_006843</name>
</gene>
<evidence type="ECO:0000256" key="6">
    <source>
        <dbReference type="ARBA" id="ARBA00023329"/>
    </source>
</evidence>
<evidence type="ECO:0000313" key="10">
    <source>
        <dbReference type="EMBL" id="KAG9325849.1"/>
    </source>
</evidence>
<accession>A0A9P8A8G6</accession>
<evidence type="ECO:0000256" key="2">
    <source>
        <dbReference type="ARBA" id="ARBA00005324"/>
    </source>
</evidence>
<reference evidence="10" key="1">
    <citation type="submission" date="2021-07" db="EMBL/GenBank/DDBJ databases">
        <title>Draft genome of Mortierella alpina, strain LL118, isolated from an aspen leaf litter sample.</title>
        <authorList>
            <person name="Yang S."/>
            <person name="Vinatzer B.A."/>
        </authorList>
    </citation>
    <scope>NUCLEOTIDE SEQUENCE</scope>
    <source>
        <strain evidence="10">LL118</strain>
    </source>
</reference>
<dbReference type="CDD" id="cd14835">
    <property type="entry name" value="AP1_Mu_N"/>
    <property type="match status" value="1"/>
</dbReference>
<sequence>MVLTRLQLKRGDHVTICLPASLLHVSCVAPLFSSAYSPTRYNTSQGDAHRPAPSRPSTLARPPPSFSAMASAVSAIFILDLKGKVLISRNYRGDIPMSAVEKFLPLVLEAEEDSQAPAPCFTDDGINYLYIRHNNLFLLAITRKNSNATTVMLFLHTIAEVLTEYFKELEEESIRDNFVIIYELLDEMMDFGYPQTTESKILQEYITQDAYKLEVQVRPPMAVTNAVSWRSEGIRYRKNEVFLDVVESVNLLVNANGNVLRSEILGAVKMKVFLSGMPELRLGLNDKVMFESTGRCKSGSFFFLASTGWVVMEIHNIILTKTYFMIAPTKGKSIEMEDVKFHQCVRLSKFENDRTISFIPPDGEFDLMTYRLNTQVKPLIWVEALVENYTGSRVEYLIRAKAQFKRRSSANNVEIHIPVPEDADTPKFRSGIGSVQYVPEKACVIWKIKQFQGGKEFSMRAHFGLPSVKNLEDADKRPPMSIKFEIPYFTTSGIQVRYLKIQERSGYAALPWVRYITQNGDYQMRMPDSIKASKMAPI</sequence>
<proteinExistence type="inferred from homology"/>
<dbReference type="PROSITE" id="PS00991">
    <property type="entry name" value="CLAT_ADAPTOR_M_2"/>
    <property type="match status" value="1"/>
</dbReference>
<name>A0A9P8A8G6_MORAP</name>
<keyword evidence="4 7" id="KW-0653">Protein transport</keyword>
<dbReference type="FunFam" id="3.30.450.60:FF:000006">
    <property type="entry name" value="AP-1 complex subunit mu-1 isoform 1"/>
    <property type="match status" value="1"/>
</dbReference>
<dbReference type="PIRSF" id="PIRSF005992">
    <property type="entry name" value="Clathrin_mu"/>
    <property type="match status" value="1"/>
</dbReference>
<dbReference type="GO" id="GO:0030665">
    <property type="term" value="C:clathrin-coated vesicle membrane"/>
    <property type="evidence" value="ECO:0007669"/>
    <property type="project" value="UniProtKB-SubCell"/>
</dbReference>
<dbReference type="Pfam" id="PF01217">
    <property type="entry name" value="Clat_adaptor_s"/>
    <property type="match status" value="1"/>
</dbReference>
<dbReference type="InterPro" id="IPR050431">
    <property type="entry name" value="Adaptor_comp_med_subunit"/>
</dbReference>
<dbReference type="InterPro" id="IPR036168">
    <property type="entry name" value="AP2_Mu_C_sf"/>
</dbReference>
<evidence type="ECO:0000256" key="4">
    <source>
        <dbReference type="ARBA" id="ARBA00022927"/>
    </source>
</evidence>
<dbReference type="InterPro" id="IPR018240">
    <property type="entry name" value="Clathrin_mu_CS"/>
</dbReference>
<organism evidence="10 11">
    <name type="scientific">Mortierella alpina</name>
    <name type="common">Oleaginous fungus</name>
    <name type="synonym">Mortierella renispora</name>
    <dbReference type="NCBI Taxonomy" id="64518"/>
    <lineage>
        <taxon>Eukaryota</taxon>
        <taxon>Fungi</taxon>
        <taxon>Fungi incertae sedis</taxon>
        <taxon>Mucoromycota</taxon>
        <taxon>Mortierellomycotina</taxon>
        <taxon>Mortierellomycetes</taxon>
        <taxon>Mortierellales</taxon>
        <taxon>Mortierellaceae</taxon>
        <taxon>Mortierella</taxon>
    </lineage>
</organism>
<comment type="similarity">
    <text evidence="2 7">Belongs to the adaptor complexes medium subunit family.</text>
</comment>